<feature type="transmembrane region" description="Helical" evidence="5">
    <location>
        <begin position="27"/>
        <end position="44"/>
    </location>
</feature>
<comment type="subcellular location">
    <subcellularLocation>
        <location evidence="1">Cell membrane</location>
        <topology evidence="1">Multi-pass membrane protein</topology>
    </subcellularLocation>
</comment>
<proteinExistence type="predicted"/>
<dbReference type="PANTHER" id="PTHR42910">
    <property type="entry name" value="TRANSPORTER SCO4007-RELATED"/>
    <property type="match status" value="1"/>
</dbReference>
<feature type="transmembrane region" description="Helical" evidence="5">
    <location>
        <begin position="149"/>
        <end position="168"/>
    </location>
</feature>
<dbReference type="Proteomes" id="UP000014629">
    <property type="component" value="Unassembled WGS sequence"/>
</dbReference>
<protein>
    <submittedName>
        <fullName evidence="7">Putative MFS-type transporter YdeR</fullName>
    </submittedName>
</protein>
<feature type="transmembrane region" description="Helical" evidence="5">
    <location>
        <begin position="92"/>
        <end position="111"/>
    </location>
</feature>
<dbReference type="InterPro" id="IPR020846">
    <property type="entry name" value="MFS_dom"/>
</dbReference>
<dbReference type="SUPFAM" id="SSF103473">
    <property type="entry name" value="MFS general substrate transporter"/>
    <property type="match status" value="1"/>
</dbReference>
<keyword evidence="4 5" id="KW-0472">Membrane</keyword>
<dbReference type="PATRIC" id="fig|1286094.4.peg.5916"/>
<keyword evidence="3 5" id="KW-1133">Transmembrane helix</keyword>
<feature type="transmembrane region" description="Helical" evidence="5">
    <location>
        <begin position="259"/>
        <end position="281"/>
    </location>
</feature>
<reference evidence="7 8" key="1">
    <citation type="submission" date="2013-02" db="EMBL/GenBank/DDBJ databases">
        <title>Draft Genome Sequence of Streptomyces aurantiacus, Which Produces Setomimycin.</title>
        <authorList>
            <person name="Gruening B.A."/>
            <person name="Praeg A."/>
            <person name="Erxleben A."/>
            <person name="Guenther S."/>
            <person name="Mueller M."/>
        </authorList>
    </citation>
    <scope>NUCLEOTIDE SEQUENCE [LARGE SCALE GENOMIC DNA]</scope>
    <source>
        <strain evidence="7 8">JA 4570</strain>
    </source>
</reference>
<gene>
    <name evidence="7" type="ORF">STRAU_5986</name>
</gene>
<feature type="domain" description="Major facilitator superfamily (MFS) profile" evidence="6">
    <location>
        <begin position="24"/>
        <end position="407"/>
    </location>
</feature>
<dbReference type="RefSeq" id="WP_016644107.1">
    <property type="nucleotide sequence ID" value="NZ_AOPZ01000355.1"/>
</dbReference>
<dbReference type="AlphaFoldDB" id="S3ZRG0"/>
<organism evidence="7 8">
    <name type="scientific">Streptomyces aurantiacus JA 4570</name>
    <dbReference type="NCBI Taxonomy" id="1286094"/>
    <lineage>
        <taxon>Bacteria</taxon>
        <taxon>Bacillati</taxon>
        <taxon>Actinomycetota</taxon>
        <taxon>Actinomycetes</taxon>
        <taxon>Kitasatosporales</taxon>
        <taxon>Streptomycetaceae</taxon>
        <taxon>Streptomyces</taxon>
        <taxon>Streptomyces aurantiacus group</taxon>
    </lineage>
</organism>
<dbReference type="InterPro" id="IPR036259">
    <property type="entry name" value="MFS_trans_sf"/>
</dbReference>
<evidence type="ECO:0000256" key="4">
    <source>
        <dbReference type="ARBA" id="ARBA00023136"/>
    </source>
</evidence>
<feature type="transmembrane region" description="Helical" evidence="5">
    <location>
        <begin position="232"/>
        <end position="253"/>
    </location>
</feature>
<dbReference type="Gene3D" id="1.20.1250.20">
    <property type="entry name" value="MFS general substrate transporter like domains"/>
    <property type="match status" value="1"/>
</dbReference>
<evidence type="ECO:0000256" key="3">
    <source>
        <dbReference type="ARBA" id="ARBA00022989"/>
    </source>
</evidence>
<name>S3ZRG0_9ACTN</name>
<evidence type="ECO:0000313" key="8">
    <source>
        <dbReference type="Proteomes" id="UP000014629"/>
    </source>
</evidence>
<sequence length="432" mass="43401">MTEHTTAATERGTPRGDAPRAGLSRGMVLLLAVACGVAVGNIYFPQAVSPLVASGLDVSGDTAALVVTAAQFGYAVGIFFLVPLGDRVPHRVLIAVLFAVTGAGLLAASAAPALPPLLGASALVGITTVVAPIVAPMAAGLVPAERRGAVTGTLLSGSIGGMLLSRAFGGALGEWLGWRAPYVVTAVVALVIAGVLARTLPQTVPTSRQRYPALLGASLRLLRTEPLLRLSCFYQAAVFAGFQAVWTGVALFLTGDTYGLGASAVGALALVNAGTMLATPFAGRQIDRRGPDAVNAVCAGAVVASAGVLALGGLGGAIGLTALALGTLLLDVAMQSGMVANQVRIFALSGEARSRLNTAYMTCAFIGGAAGSSLGALAYATLGWAGVCALVAVLGAVTVPVAARRARLRGVQERVAARRARLRGVQERCASD</sequence>
<feature type="transmembrane region" description="Helical" evidence="5">
    <location>
        <begin position="117"/>
        <end position="142"/>
    </location>
</feature>
<dbReference type="EMBL" id="AOPZ01000355">
    <property type="protein sequence ID" value="EPH40990.1"/>
    <property type="molecule type" value="Genomic_DNA"/>
</dbReference>
<dbReference type="GO" id="GO:0005886">
    <property type="term" value="C:plasma membrane"/>
    <property type="evidence" value="ECO:0007669"/>
    <property type="project" value="UniProtKB-SubCell"/>
</dbReference>
<keyword evidence="8" id="KW-1185">Reference proteome</keyword>
<dbReference type="PROSITE" id="PS50850">
    <property type="entry name" value="MFS"/>
    <property type="match status" value="1"/>
</dbReference>
<evidence type="ECO:0000256" key="1">
    <source>
        <dbReference type="ARBA" id="ARBA00004651"/>
    </source>
</evidence>
<feature type="transmembrane region" description="Helical" evidence="5">
    <location>
        <begin position="64"/>
        <end position="85"/>
    </location>
</feature>
<evidence type="ECO:0000256" key="5">
    <source>
        <dbReference type="SAM" id="Phobius"/>
    </source>
</evidence>
<dbReference type="PANTHER" id="PTHR42910:SF1">
    <property type="entry name" value="MAJOR FACILITATOR SUPERFAMILY (MFS) PROFILE DOMAIN-CONTAINING PROTEIN"/>
    <property type="match status" value="1"/>
</dbReference>
<dbReference type="CDD" id="cd17324">
    <property type="entry name" value="MFS_NepI_like"/>
    <property type="match status" value="1"/>
</dbReference>
<feature type="transmembrane region" description="Helical" evidence="5">
    <location>
        <begin position="180"/>
        <end position="200"/>
    </location>
</feature>
<dbReference type="GO" id="GO:0022857">
    <property type="term" value="F:transmembrane transporter activity"/>
    <property type="evidence" value="ECO:0007669"/>
    <property type="project" value="InterPro"/>
</dbReference>
<evidence type="ECO:0000256" key="2">
    <source>
        <dbReference type="ARBA" id="ARBA00022692"/>
    </source>
</evidence>
<comment type="caution">
    <text evidence="7">The sequence shown here is derived from an EMBL/GenBank/DDBJ whole genome shotgun (WGS) entry which is preliminary data.</text>
</comment>
<dbReference type="InterPro" id="IPR011701">
    <property type="entry name" value="MFS"/>
</dbReference>
<keyword evidence="2 5" id="KW-0812">Transmembrane</keyword>
<evidence type="ECO:0000313" key="7">
    <source>
        <dbReference type="EMBL" id="EPH40990.1"/>
    </source>
</evidence>
<accession>S3ZRG0</accession>
<evidence type="ECO:0000259" key="6">
    <source>
        <dbReference type="PROSITE" id="PS50850"/>
    </source>
</evidence>
<feature type="transmembrane region" description="Helical" evidence="5">
    <location>
        <begin position="384"/>
        <end position="403"/>
    </location>
</feature>
<dbReference type="Pfam" id="PF07690">
    <property type="entry name" value="MFS_1"/>
    <property type="match status" value="1"/>
</dbReference>